<organism evidence="2 3">
    <name type="scientific">Salininema proteolyticum</name>
    <dbReference type="NCBI Taxonomy" id="1607685"/>
    <lineage>
        <taxon>Bacteria</taxon>
        <taxon>Bacillati</taxon>
        <taxon>Actinomycetota</taxon>
        <taxon>Actinomycetes</taxon>
        <taxon>Glycomycetales</taxon>
        <taxon>Glycomycetaceae</taxon>
        <taxon>Salininema</taxon>
    </lineage>
</organism>
<feature type="transmembrane region" description="Helical" evidence="1">
    <location>
        <begin position="440"/>
        <end position="463"/>
    </location>
</feature>
<proteinExistence type="predicted"/>
<reference evidence="3" key="1">
    <citation type="journal article" date="2019" name="Int. J. Syst. Evol. Microbiol.">
        <title>The Global Catalogue of Microorganisms (GCM) 10K type strain sequencing project: providing services to taxonomists for standard genome sequencing and annotation.</title>
        <authorList>
            <consortium name="The Broad Institute Genomics Platform"/>
            <consortium name="The Broad Institute Genome Sequencing Center for Infectious Disease"/>
            <person name="Wu L."/>
            <person name="Ma J."/>
        </authorList>
    </citation>
    <scope>NUCLEOTIDE SEQUENCE [LARGE SCALE GENOMIC DNA]</scope>
    <source>
        <strain evidence="3">IBRC-M 10908</strain>
    </source>
</reference>
<evidence type="ECO:0000313" key="2">
    <source>
        <dbReference type="EMBL" id="MFC4335797.1"/>
    </source>
</evidence>
<keyword evidence="1" id="KW-0812">Transmembrane</keyword>
<feature type="transmembrane region" description="Helical" evidence="1">
    <location>
        <begin position="470"/>
        <end position="489"/>
    </location>
</feature>
<keyword evidence="1" id="KW-0472">Membrane</keyword>
<comment type="caution">
    <text evidence="2">The sequence shown here is derived from an EMBL/GenBank/DDBJ whole genome shotgun (WGS) entry which is preliminary data.</text>
</comment>
<feature type="transmembrane region" description="Helical" evidence="1">
    <location>
        <begin position="514"/>
        <end position="535"/>
    </location>
</feature>
<feature type="transmembrane region" description="Helical" evidence="1">
    <location>
        <begin position="249"/>
        <end position="270"/>
    </location>
</feature>
<protein>
    <submittedName>
        <fullName evidence="2">ABC transporter permease</fullName>
    </submittedName>
</protein>
<feature type="transmembrane region" description="Helical" evidence="1">
    <location>
        <begin position="307"/>
        <end position="327"/>
    </location>
</feature>
<evidence type="ECO:0000256" key="1">
    <source>
        <dbReference type="SAM" id="Phobius"/>
    </source>
</evidence>
<dbReference type="Proteomes" id="UP001595823">
    <property type="component" value="Unassembled WGS sequence"/>
</dbReference>
<feature type="transmembrane region" description="Helical" evidence="1">
    <location>
        <begin position="139"/>
        <end position="161"/>
    </location>
</feature>
<keyword evidence="1" id="KW-1133">Transmembrane helix</keyword>
<feature type="transmembrane region" description="Helical" evidence="1">
    <location>
        <begin position="31"/>
        <end position="52"/>
    </location>
</feature>
<dbReference type="EMBL" id="JBHSDK010000015">
    <property type="protein sequence ID" value="MFC4335797.1"/>
    <property type="molecule type" value="Genomic_DNA"/>
</dbReference>
<feature type="transmembrane region" description="Helical" evidence="1">
    <location>
        <begin position="354"/>
        <end position="375"/>
    </location>
</feature>
<feature type="transmembrane region" description="Helical" evidence="1">
    <location>
        <begin position="406"/>
        <end position="428"/>
    </location>
</feature>
<gene>
    <name evidence="2" type="ORF">ACFPET_11350</name>
</gene>
<feature type="transmembrane region" description="Helical" evidence="1">
    <location>
        <begin position="173"/>
        <end position="194"/>
    </location>
</feature>
<evidence type="ECO:0000313" key="3">
    <source>
        <dbReference type="Proteomes" id="UP001595823"/>
    </source>
</evidence>
<feature type="transmembrane region" description="Helical" evidence="1">
    <location>
        <begin position="96"/>
        <end position="115"/>
    </location>
</feature>
<feature type="transmembrane region" description="Helical" evidence="1">
    <location>
        <begin position="206"/>
        <end position="229"/>
    </location>
</feature>
<name>A0ABV8TYX3_9ACTN</name>
<keyword evidence="3" id="KW-1185">Reference proteome</keyword>
<sequence>MTTDTAVGARASGTLAGTGPMLRFHLRRLRLYLVFWFLGLVGFMGMIGPALLDLYPDQAGRDAYAASLDSAAGLAMTGPRTYVEDYTAAAMIVHNSLLWVAGVFAVMMILLVVRLTRADEETSRLEVVRSQPVGRRSDLFSAVIVSVLVSALMAAAMALVLMPVEGVSAGQALLFGASVGACGLVFAAVTAVAAQLGSFASTSRGLAFAALGLSFLLVMSGNANEGAALWASPLGWSEATYVGTGEQQWWPLAVSAAVAVVLFAVAFALVAKRDFGQGMIAQRKGRAEAKASLKSVRALAFRLNRGLAIGAAVTMVLLASAYGSIWGDAQSFIDSMSETQREVLSQGQSDPLDGFALAILLVGSVAAMIFGIMAVGRARKEETEGGGEVLASLPVSRAQWPGVHYVVAQLIGTVAVVVFGLSVGAMAASTSGEDQWFEKLFTGSLIHLPAVWIVTALAYALYAWAPSLGFLRWLPLLLIFVLDYFGPLLDAPEWLLGLSPIHHVPSYPAEEVTWAPLAVLTLVAVALTVIGYLGARRRNLQFS</sequence>
<accession>A0ABV8TYX3</accession>
<dbReference type="RefSeq" id="WP_380621009.1">
    <property type="nucleotide sequence ID" value="NZ_JBHSDK010000015.1"/>
</dbReference>